<dbReference type="EMBL" id="CP010407">
    <property type="protein sequence ID" value="AJF63289.1"/>
    <property type="molecule type" value="Genomic_DNA"/>
</dbReference>
<sequence length="167" mass="17258">MCSPGDGTKTLWLAPVGTTTFAAGPTTASASGVSATISVPQTAGDHHLYVVNAQGNASAASNSIVRQRWNHVDDRAAGVTCSGTWSNRTDAKGMNGSERFTSTAGNHTEYAFTGSDVRYLGMAQPNMGKVDVYLDGALAQAGIDAYAATVTKRVPLFEKTDLAAGPT</sequence>
<accession>A0A0B5I4U3</accession>
<dbReference type="HOGENOM" id="CLU_1593689_0_0_11"/>
<protein>
    <submittedName>
        <fullName evidence="1">Uncharacterized protein</fullName>
    </submittedName>
</protein>
<gene>
    <name evidence="1" type="ORF">SVTN_00895</name>
</gene>
<evidence type="ECO:0000313" key="2">
    <source>
        <dbReference type="Proteomes" id="UP000031774"/>
    </source>
</evidence>
<evidence type="ECO:0000313" key="1">
    <source>
        <dbReference type="EMBL" id="AJF63289.1"/>
    </source>
</evidence>
<reference evidence="1 2" key="1">
    <citation type="submission" date="2014-12" db="EMBL/GenBank/DDBJ databases">
        <title>Complete genome sequence of Streptomyces vietnamensis strain GIMV4.0001, a genetic manipulable producer of the benzoisochromanequinone antibiotic granaticin.</title>
        <authorList>
            <person name="Deng M.R."/>
            <person name="Guo J."/>
            <person name="Ma L.Y."/>
            <person name="Feng G.D."/>
            <person name="Mo C.Y."/>
            <person name="Zhu H.H."/>
        </authorList>
    </citation>
    <scope>NUCLEOTIDE SEQUENCE [LARGE SCALE GENOMIC DNA]</scope>
    <source>
        <strain evidence="2">GIMV4.0001</strain>
    </source>
</reference>
<dbReference type="Gene3D" id="2.60.120.260">
    <property type="entry name" value="Galactose-binding domain-like"/>
    <property type="match status" value="1"/>
</dbReference>
<dbReference type="AlphaFoldDB" id="A0A0B5I4U3"/>
<dbReference type="KEGG" id="svt:SVTN_00895"/>
<dbReference type="Proteomes" id="UP000031774">
    <property type="component" value="Chromosome"/>
</dbReference>
<keyword evidence="2" id="KW-1185">Reference proteome</keyword>
<organism evidence="1 2">
    <name type="scientific">Streptomyces vietnamensis</name>
    <dbReference type="NCBI Taxonomy" id="362257"/>
    <lineage>
        <taxon>Bacteria</taxon>
        <taxon>Bacillati</taxon>
        <taxon>Actinomycetota</taxon>
        <taxon>Actinomycetes</taxon>
        <taxon>Kitasatosporales</taxon>
        <taxon>Streptomycetaceae</taxon>
        <taxon>Streptomyces</taxon>
    </lineage>
</organism>
<name>A0A0B5I4U3_9ACTN</name>
<proteinExistence type="predicted"/>